<gene>
    <name evidence="1" type="ORF">BO78DRAFT_398139</name>
</gene>
<organism evidence="1 2">
    <name type="scientific">Aspergillus sclerotiicarbonarius (strain CBS 121057 / IBT 28362)</name>
    <dbReference type="NCBI Taxonomy" id="1448318"/>
    <lineage>
        <taxon>Eukaryota</taxon>
        <taxon>Fungi</taxon>
        <taxon>Dikarya</taxon>
        <taxon>Ascomycota</taxon>
        <taxon>Pezizomycotina</taxon>
        <taxon>Eurotiomycetes</taxon>
        <taxon>Eurotiomycetidae</taxon>
        <taxon>Eurotiales</taxon>
        <taxon>Aspergillaceae</taxon>
        <taxon>Aspergillus</taxon>
        <taxon>Aspergillus subgen. Circumdati</taxon>
    </lineage>
</organism>
<dbReference type="AlphaFoldDB" id="A0A319E5N0"/>
<protein>
    <submittedName>
        <fullName evidence="1">Uncharacterized protein</fullName>
    </submittedName>
</protein>
<name>A0A319E5N0_ASPSB</name>
<reference evidence="1 2" key="1">
    <citation type="submission" date="2018-02" db="EMBL/GenBank/DDBJ databases">
        <title>The genomes of Aspergillus section Nigri reveals drivers in fungal speciation.</title>
        <authorList>
            <consortium name="DOE Joint Genome Institute"/>
            <person name="Vesth T.C."/>
            <person name="Nybo J."/>
            <person name="Theobald S."/>
            <person name="Brandl J."/>
            <person name="Frisvad J.C."/>
            <person name="Nielsen K.F."/>
            <person name="Lyhne E.K."/>
            <person name="Kogle M.E."/>
            <person name="Kuo A."/>
            <person name="Riley R."/>
            <person name="Clum A."/>
            <person name="Nolan M."/>
            <person name="Lipzen A."/>
            <person name="Salamov A."/>
            <person name="Henrissat B."/>
            <person name="Wiebenga A."/>
            <person name="De vries R.P."/>
            <person name="Grigoriev I.V."/>
            <person name="Mortensen U.H."/>
            <person name="Andersen M.R."/>
            <person name="Baker S.E."/>
        </authorList>
    </citation>
    <scope>NUCLEOTIDE SEQUENCE [LARGE SCALE GENOMIC DNA]</scope>
    <source>
        <strain evidence="1 2">CBS 121057</strain>
    </source>
</reference>
<evidence type="ECO:0000313" key="2">
    <source>
        <dbReference type="Proteomes" id="UP000248423"/>
    </source>
</evidence>
<evidence type="ECO:0000313" key="1">
    <source>
        <dbReference type="EMBL" id="PYI05392.1"/>
    </source>
</evidence>
<dbReference type="OrthoDB" id="4358152at2759"/>
<proteinExistence type="predicted"/>
<dbReference type="STRING" id="1448318.A0A319E5N0"/>
<accession>A0A319E5N0</accession>
<dbReference type="EMBL" id="KZ826358">
    <property type="protein sequence ID" value="PYI05392.1"/>
    <property type="molecule type" value="Genomic_DNA"/>
</dbReference>
<dbReference type="VEuPathDB" id="FungiDB:BO78DRAFT_398139"/>
<keyword evidence="2" id="KW-1185">Reference proteome</keyword>
<sequence length="383" mass="43569">MDPFQRLPAEIIQQIIYYIPDFVGLESLLLVSERVQAIFQYDPCLVGLEDLLASTYISTMPDIPRKFHQVARIHSQSIGYGTDGDDIDSTSENYHMSSATLLQMIQIAAQIQRLACACLFTMRRNFCNAVETHLALSINNKDFAAPPSWIEEYRTYWALWHLRHYSDLQKPALDHLSFDDCTTMVQNPDTYAAWNGLTSNESLIPRVEEIWAVAAVLADLGLHVSYGSLRHHQQDEPPEALWDVPQGTPMPLISSFKLPLQALGYPVWCPPPVPDATVINDVWDRIVQASSIPSLVSMFFRTQVYDILIARRRTAKCMQDMRPYRRLGTFIWDAWRVYSAGLMLFRVGKIPTPYGGFIEPSGPGLDKVRMMQTRWAALIGKDL</sequence>
<dbReference type="Proteomes" id="UP000248423">
    <property type="component" value="Unassembled WGS sequence"/>
</dbReference>